<dbReference type="PANTHER" id="PTHR21660">
    <property type="entry name" value="THIOESTERASE SUPERFAMILY MEMBER-RELATED"/>
    <property type="match status" value="1"/>
</dbReference>
<dbReference type="NCBIfam" id="TIGR00369">
    <property type="entry name" value="unchar_dom_1"/>
    <property type="match status" value="1"/>
</dbReference>
<accession>A0A9E9LDM6</accession>
<feature type="domain" description="Thioesterase" evidence="3">
    <location>
        <begin position="47"/>
        <end position="120"/>
    </location>
</feature>
<dbReference type="Proteomes" id="UP001164819">
    <property type="component" value="Chromosome"/>
</dbReference>
<evidence type="ECO:0000259" key="3">
    <source>
        <dbReference type="Pfam" id="PF03061"/>
    </source>
</evidence>
<evidence type="ECO:0000256" key="2">
    <source>
        <dbReference type="ARBA" id="ARBA00022801"/>
    </source>
</evidence>
<proteinExistence type="inferred from homology"/>
<dbReference type="SUPFAM" id="SSF54637">
    <property type="entry name" value="Thioesterase/thiol ester dehydrase-isomerase"/>
    <property type="match status" value="1"/>
</dbReference>
<dbReference type="CDD" id="cd03443">
    <property type="entry name" value="PaaI_thioesterase"/>
    <property type="match status" value="1"/>
</dbReference>
<evidence type="ECO:0000256" key="1">
    <source>
        <dbReference type="ARBA" id="ARBA00008324"/>
    </source>
</evidence>
<organism evidence="4">
    <name type="scientific">Oxalobacter aliiformigenes</name>
    <dbReference type="NCBI Taxonomy" id="2946593"/>
    <lineage>
        <taxon>Bacteria</taxon>
        <taxon>Pseudomonadati</taxon>
        <taxon>Pseudomonadota</taxon>
        <taxon>Betaproteobacteria</taxon>
        <taxon>Burkholderiales</taxon>
        <taxon>Oxalobacteraceae</taxon>
        <taxon>Oxalobacter</taxon>
    </lineage>
</organism>
<dbReference type="Gene3D" id="3.10.129.10">
    <property type="entry name" value="Hotdog Thioesterase"/>
    <property type="match status" value="1"/>
</dbReference>
<dbReference type="Pfam" id="PF03061">
    <property type="entry name" value="4HBT"/>
    <property type="match status" value="1"/>
</dbReference>
<evidence type="ECO:0000313" key="4">
    <source>
        <dbReference type="EMBL" id="WAV90799.1"/>
    </source>
</evidence>
<dbReference type="InterPro" id="IPR039298">
    <property type="entry name" value="ACOT13"/>
</dbReference>
<protein>
    <submittedName>
        <fullName evidence="4">PaaI family thioesterase</fullName>
    </submittedName>
</protein>
<sequence length="130" mass="14360">MKEKLNEFLLSRPFHQWLGLSVLDVGDDYVEIVATWRPEWIVNPEGQYIHGGILAALVDLGADMSLYSRIGKGVPTIDLRVDYHAPARGDLRVVGKVVRFGKRVSSAQAEVFDRDGRLVASGRGVFHTGG</sequence>
<dbReference type="InterPro" id="IPR006683">
    <property type="entry name" value="Thioestr_dom"/>
</dbReference>
<dbReference type="EMBL" id="CP098251">
    <property type="protein sequence ID" value="WAV90799.1"/>
    <property type="molecule type" value="Genomic_DNA"/>
</dbReference>
<dbReference type="InterPro" id="IPR003736">
    <property type="entry name" value="PAAI_dom"/>
</dbReference>
<dbReference type="InterPro" id="IPR029069">
    <property type="entry name" value="HotDog_dom_sf"/>
</dbReference>
<comment type="similarity">
    <text evidence="1">Belongs to the thioesterase PaaI family.</text>
</comment>
<dbReference type="PANTHER" id="PTHR21660:SF1">
    <property type="entry name" value="ACYL-COENZYME A THIOESTERASE 13"/>
    <property type="match status" value="1"/>
</dbReference>
<gene>
    <name evidence="4" type="ORF">NB646_08130</name>
</gene>
<dbReference type="RefSeq" id="WP_269315744.1">
    <property type="nucleotide sequence ID" value="NZ_CP098251.1"/>
</dbReference>
<dbReference type="GO" id="GO:0047617">
    <property type="term" value="F:fatty acyl-CoA hydrolase activity"/>
    <property type="evidence" value="ECO:0007669"/>
    <property type="project" value="InterPro"/>
</dbReference>
<reference evidence="4" key="1">
    <citation type="journal article" date="2022" name="Front. Microbiol.">
        <title>New perspectives on an old grouping: The genomic and phenotypic variability of Oxalobacter formigenes and the implications for calcium oxalate stone prevention.</title>
        <authorList>
            <person name="Chmiel J.A."/>
            <person name="Carr C."/>
            <person name="Stuivenberg G.A."/>
            <person name="Venema R."/>
            <person name="Chanyi R.M."/>
            <person name="Al K.F."/>
            <person name="Giguere D."/>
            <person name="Say H."/>
            <person name="Akouris P.P."/>
            <person name="Dominguez Romero S.A."/>
            <person name="Kwong A."/>
            <person name="Tai V."/>
            <person name="Koval S.F."/>
            <person name="Razvi H."/>
            <person name="Bjazevic J."/>
            <person name="Burton J.P."/>
        </authorList>
    </citation>
    <scope>NUCLEOTIDE SEQUENCE</scope>
    <source>
        <strain evidence="4">OxK</strain>
    </source>
</reference>
<keyword evidence="2" id="KW-0378">Hydrolase</keyword>
<name>A0A9E9LDM6_9BURK</name>
<dbReference type="AlphaFoldDB" id="A0A9E9LDM6"/>